<dbReference type="PIRSF" id="PIRSF006241">
    <property type="entry name" value="HyI"/>
    <property type="match status" value="1"/>
</dbReference>
<dbReference type="RefSeq" id="WP_224829910.1">
    <property type="nucleotide sequence ID" value="NZ_JAIVEF010000031.1"/>
</dbReference>
<feature type="domain" description="Xylose isomerase-like TIM barrel" evidence="2">
    <location>
        <begin position="21"/>
        <end position="243"/>
    </location>
</feature>
<evidence type="ECO:0000313" key="4">
    <source>
        <dbReference type="Proteomes" id="UP001595925"/>
    </source>
</evidence>
<dbReference type="PANTHER" id="PTHR43489:SF3">
    <property type="entry name" value="XYLOSE ISOMERASE DOMAIN PROTEIN TIM BARREL"/>
    <property type="match status" value="1"/>
</dbReference>
<protein>
    <submittedName>
        <fullName evidence="3">Hydroxypyruvate isomerase family protein</fullName>
    </submittedName>
</protein>
<dbReference type="SUPFAM" id="SSF51658">
    <property type="entry name" value="Xylose isomerase-like"/>
    <property type="match status" value="1"/>
</dbReference>
<accession>A0ABD5QDQ3</accession>
<dbReference type="AlphaFoldDB" id="A0ABD5QDQ3"/>
<gene>
    <name evidence="3" type="ORF">ACFPFO_08955</name>
</gene>
<proteinExistence type="predicted"/>
<evidence type="ECO:0000256" key="1">
    <source>
        <dbReference type="ARBA" id="ARBA00023235"/>
    </source>
</evidence>
<dbReference type="PANTHER" id="PTHR43489">
    <property type="entry name" value="ISOMERASE"/>
    <property type="match status" value="1"/>
</dbReference>
<dbReference type="InterPro" id="IPR036237">
    <property type="entry name" value="Xyl_isomerase-like_sf"/>
</dbReference>
<organism evidence="3 4">
    <name type="scientific">Saliphagus infecundisoli</name>
    <dbReference type="NCBI Taxonomy" id="1849069"/>
    <lineage>
        <taxon>Archaea</taxon>
        <taxon>Methanobacteriati</taxon>
        <taxon>Methanobacteriota</taxon>
        <taxon>Stenosarchaea group</taxon>
        <taxon>Halobacteria</taxon>
        <taxon>Halobacteriales</taxon>
        <taxon>Natrialbaceae</taxon>
        <taxon>Saliphagus</taxon>
    </lineage>
</organism>
<name>A0ABD5QDQ3_9EURY</name>
<dbReference type="InterPro" id="IPR050417">
    <property type="entry name" value="Sugar_Epim/Isomerase"/>
</dbReference>
<evidence type="ECO:0000313" key="3">
    <source>
        <dbReference type="EMBL" id="MFC4987878.1"/>
    </source>
</evidence>
<dbReference type="GO" id="GO:0016853">
    <property type="term" value="F:isomerase activity"/>
    <property type="evidence" value="ECO:0007669"/>
    <property type="project" value="UniProtKB-KW"/>
</dbReference>
<dbReference type="EMBL" id="JBHSJG010000034">
    <property type="protein sequence ID" value="MFC4987878.1"/>
    <property type="molecule type" value="Genomic_DNA"/>
</dbReference>
<evidence type="ECO:0000259" key="2">
    <source>
        <dbReference type="Pfam" id="PF01261"/>
    </source>
</evidence>
<dbReference type="InterPro" id="IPR026040">
    <property type="entry name" value="HyI-like"/>
</dbReference>
<reference evidence="3 4" key="1">
    <citation type="journal article" date="2019" name="Int. J. Syst. Evol. Microbiol.">
        <title>The Global Catalogue of Microorganisms (GCM) 10K type strain sequencing project: providing services to taxonomists for standard genome sequencing and annotation.</title>
        <authorList>
            <consortium name="The Broad Institute Genomics Platform"/>
            <consortium name="The Broad Institute Genome Sequencing Center for Infectious Disease"/>
            <person name="Wu L."/>
            <person name="Ma J."/>
        </authorList>
    </citation>
    <scope>NUCLEOTIDE SEQUENCE [LARGE SCALE GENOMIC DNA]</scope>
    <source>
        <strain evidence="3 4">CGMCC 1.15824</strain>
    </source>
</reference>
<keyword evidence="4" id="KW-1185">Reference proteome</keyword>
<dbReference type="Gene3D" id="3.20.20.150">
    <property type="entry name" value="Divalent-metal-dependent TIM barrel enzymes"/>
    <property type="match status" value="1"/>
</dbReference>
<sequence length="256" mass="27312">MHGLSVYLNPTYEEGTLVEQVERAASAGADAIEYRPWHGDELEKIAGACTDHGLDLAYLSGSKTPLTDPGRTAEAIKEGNRSVERAAAVGCPTINLSPGPAQAGLGREAQLENTIEVIEAVAPTAEEAGVTLAIEPLNTAVDHPDAFLSSSYEGYEIIREVGSDHVKLLFDIYHQQITEGNITANLTEHVDLIGHVHVADVPGRHEPGTGELNYENVLTALGEAGYDGYVGCEFTPSPDADPDDCVRRVANMLKPN</sequence>
<keyword evidence="1 3" id="KW-0413">Isomerase</keyword>
<dbReference type="Proteomes" id="UP001595925">
    <property type="component" value="Unassembled WGS sequence"/>
</dbReference>
<dbReference type="InterPro" id="IPR013022">
    <property type="entry name" value="Xyl_isomerase-like_TIM-brl"/>
</dbReference>
<comment type="caution">
    <text evidence="3">The sequence shown here is derived from an EMBL/GenBank/DDBJ whole genome shotgun (WGS) entry which is preliminary data.</text>
</comment>
<dbReference type="Pfam" id="PF01261">
    <property type="entry name" value="AP_endonuc_2"/>
    <property type="match status" value="1"/>
</dbReference>